<organism evidence="3 4">
    <name type="scientific">Tistlia consotensis USBA 355</name>
    <dbReference type="NCBI Taxonomy" id="560819"/>
    <lineage>
        <taxon>Bacteria</taxon>
        <taxon>Pseudomonadati</taxon>
        <taxon>Pseudomonadota</taxon>
        <taxon>Alphaproteobacteria</taxon>
        <taxon>Rhodospirillales</taxon>
        <taxon>Rhodovibrionaceae</taxon>
        <taxon>Tistlia</taxon>
    </lineage>
</organism>
<dbReference type="InterPro" id="IPR036868">
    <property type="entry name" value="TusA-like_sf"/>
</dbReference>
<dbReference type="PANTHER" id="PTHR33279:SF2">
    <property type="entry name" value="SULFUR CARRIER PROTEIN TUSA"/>
    <property type="match status" value="1"/>
</dbReference>
<proteinExistence type="inferred from homology"/>
<evidence type="ECO:0000259" key="2">
    <source>
        <dbReference type="PROSITE" id="PS01148"/>
    </source>
</evidence>
<sequence length="75" mass="8238">MSEHRLDARGLKCPLPVLKARKALKPLAPGETLLVEATDPSAVRDFASFCETTGHELVESAQDGELYRFVIRKTG</sequence>
<dbReference type="PANTHER" id="PTHR33279">
    <property type="entry name" value="SULFUR CARRIER PROTEIN YEDF-RELATED"/>
    <property type="match status" value="1"/>
</dbReference>
<dbReference type="EMBL" id="FWZX01000023">
    <property type="protein sequence ID" value="SMF60677.1"/>
    <property type="molecule type" value="Genomic_DNA"/>
</dbReference>
<dbReference type="AlphaFoldDB" id="A0A1Y6CMV3"/>
<name>A0A1Y6CMV3_9PROT</name>
<comment type="similarity">
    <text evidence="1">Belongs to the sulfur carrier protein TusA family.</text>
</comment>
<dbReference type="Gene3D" id="3.30.110.40">
    <property type="entry name" value="TusA-like domain"/>
    <property type="match status" value="1"/>
</dbReference>
<dbReference type="RefSeq" id="WP_085125010.1">
    <property type="nucleotide sequence ID" value="NZ_FWZX01000023.1"/>
</dbReference>
<evidence type="ECO:0000256" key="1">
    <source>
        <dbReference type="ARBA" id="ARBA00008984"/>
    </source>
</evidence>
<dbReference type="InterPro" id="IPR001455">
    <property type="entry name" value="TusA-like"/>
</dbReference>
<keyword evidence="4" id="KW-1185">Reference proteome</keyword>
<feature type="domain" description="UPF0033" evidence="2">
    <location>
        <begin position="6"/>
        <end position="30"/>
    </location>
</feature>
<evidence type="ECO:0000313" key="3">
    <source>
        <dbReference type="EMBL" id="SMF60677.1"/>
    </source>
</evidence>
<dbReference type="STRING" id="560819.SAMN05428998_12376"/>
<evidence type="ECO:0000313" key="4">
    <source>
        <dbReference type="Proteomes" id="UP000192917"/>
    </source>
</evidence>
<dbReference type="Proteomes" id="UP000192917">
    <property type="component" value="Unassembled WGS sequence"/>
</dbReference>
<dbReference type="Pfam" id="PF01206">
    <property type="entry name" value="TusA"/>
    <property type="match status" value="1"/>
</dbReference>
<dbReference type="CDD" id="cd00291">
    <property type="entry name" value="SirA_YedF_YeeD"/>
    <property type="match status" value="1"/>
</dbReference>
<dbReference type="PROSITE" id="PS01148">
    <property type="entry name" value="UPF0033"/>
    <property type="match status" value="1"/>
</dbReference>
<accession>A0A1Y6CMV3</accession>
<dbReference type="SUPFAM" id="SSF64307">
    <property type="entry name" value="SirA-like"/>
    <property type="match status" value="1"/>
</dbReference>
<reference evidence="3 4" key="1">
    <citation type="submission" date="2017-04" db="EMBL/GenBank/DDBJ databases">
        <authorList>
            <person name="Afonso C.L."/>
            <person name="Miller P.J."/>
            <person name="Scott M.A."/>
            <person name="Spackman E."/>
            <person name="Goraichik I."/>
            <person name="Dimitrov K.M."/>
            <person name="Suarez D.L."/>
            <person name="Swayne D.E."/>
        </authorList>
    </citation>
    <scope>NUCLEOTIDE SEQUENCE [LARGE SCALE GENOMIC DNA]</scope>
    <source>
        <strain evidence="3 4">USBA 355</strain>
    </source>
</reference>
<protein>
    <submittedName>
        <fullName evidence="3">tRNA 2-thiouridine synthesizing protein A</fullName>
    </submittedName>
</protein>
<gene>
    <name evidence="3" type="ORF">SAMN05428998_12376</name>
</gene>